<evidence type="ECO:0000313" key="1">
    <source>
        <dbReference type="EMBL" id="CDF34623.1"/>
    </source>
</evidence>
<gene>
    <name evidence="1" type="ORF">CHC_T00003272001</name>
</gene>
<reference evidence="2" key="1">
    <citation type="journal article" date="2013" name="Proc. Natl. Acad. Sci. U.S.A.">
        <title>Genome structure and metabolic features in the red seaweed Chondrus crispus shed light on evolution of the Archaeplastida.</title>
        <authorList>
            <person name="Collen J."/>
            <person name="Porcel B."/>
            <person name="Carre W."/>
            <person name="Ball S.G."/>
            <person name="Chaparro C."/>
            <person name="Tonon T."/>
            <person name="Barbeyron T."/>
            <person name="Michel G."/>
            <person name="Noel B."/>
            <person name="Valentin K."/>
            <person name="Elias M."/>
            <person name="Artiguenave F."/>
            <person name="Arun A."/>
            <person name="Aury J.M."/>
            <person name="Barbosa-Neto J.F."/>
            <person name="Bothwell J.H."/>
            <person name="Bouget F.Y."/>
            <person name="Brillet L."/>
            <person name="Cabello-Hurtado F."/>
            <person name="Capella-Gutierrez S."/>
            <person name="Charrier B."/>
            <person name="Cladiere L."/>
            <person name="Cock J.M."/>
            <person name="Coelho S.M."/>
            <person name="Colleoni C."/>
            <person name="Czjzek M."/>
            <person name="Da Silva C."/>
            <person name="Delage L."/>
            <person name="Denoeud F."/>
            <person name="Deschamps P."/>
            <person name="Dittami S.M."/>
            <person name="Gabaldon T."/>
            <person name="Gachon C.M."/>
            <person name="Groisillier A."/>
            <person name="Herve C."/>
            <person name="Jabbari K."/>
            <person name="Katinka M."/>
            <person name="Kloareg B."/>
            <person name="Kowalczyk N."/>
            <person name="Labadie K."/>
            <person name="Leblanc C."/>
            <person name="Lopez P.J."/>
            <person name="McLachlan D.H."/>
            <person name="Meslet-Cladiere L."/>
            <person name="Moustafa A."/>
            <person name="Nehr Z."/>
            <person name="Nyvall Collen P."/>
            <person name="Panaud O."/>
            <person name="Partensky F."/>
            <person name="Poulain J."/>
            <person name="Rensing S.A."/>
            <person name="Rousvoal S."/>
            <person name="Samson G."/>
            <person name="Symeonidi A."/>
            <person name="Weissenbach J."/>
            <person name="Zambounis A."/>
            <person name="Wincker P."/>
            <person name="Boyen C."/>
        </authorList>
    </citation>
    <scope>NUCLEOTIDE SEQUENCE [LARGE SCALE GENOMIC DNA]</scope>
    <source>
        <strain evidence="2">cv. Stackhouse</strain>
    </source>
</reference>
<accession>R7QA29</accession>
<evidence type="ECO:0000313" key="2">
    <source>
        <dbReference type="Proteomes" id="UP000012073"/>
    </source>
</evidence>
<dbReference type="Proteomes" id="UP000012073">
    <property type="component" value="Unassembled WGS sequence"/>
</dbReference>
<protein>
    <submittedName>
        <fullName evidence="1">Uncharacterized protein</fullName>
    </submittedName>
</protein>
<dbReference type="Gramene" id="CDF34623">
    <property type="protein sequence ID" value="CDF34623"/>
    <property type="gene ID" value="CHC_T00003272001"/>
</dbReference>
<dbReference type="AlphaFoldDB" id="R7QA29"/>
<dbReference type="RefSeq" id="XP_005714442.1">
    <property type="nucleotide sequence ID" value="XM_005714385.1"/>
</dbReference>
<dbReference type="GeneID" id="17322171"/>
<keyword evidence="2" id="KW-1185">Reference proteome</keyword>
<organism evidence="1 2">
    <name type="scientific">Chondrus crispus</name>
    <name type="common">Carrageen Irish moss</name>
    <name type="synonym">Polymorpha crispa</name>
    <dbReference type="NCBI Taxonomy" id="2769"/>
    <lineage>
        <taxon>Eukaryota</taxon>
        <taxon>Rhodophyta</taxon>
        <taxon>Florideophyceae</taxon>
        <taxon>Rhodymeniophycidae</taxon>
        <taxon>Gigartinales</taxon>
        <taxon>Gigartinaceae</taxon>
        <taxon>Chondrus</taxon>
    </lineage>
</organism>
<dbReference type="KEGG" id="ccp:CHC_T00003272001"/>
<proteinExistence type="predicted"/>
<sequence length="48" mass="5756">MEYEKYNWFLVSSYLQIIQVPLIAFPKTGDCFFATDLRDAMRILSYWA</sequence>
<name>R7QA29_CHOCR</name>
<dbReference type="EMBL" id="HG001703">
    <property type="protein sequence ID" value="CDF34623.1"/>
    <property type="molecule type" value="Genomic_DNA"/>
</dbReference>